<dbReference type="Pfam" id="PF00528">
    <property type="entry name" value="BPD_transp_1"/>
    <property type="match status" value="1"/>
</dbReference>
<protein>
    <submittedName>
        <fullName evidence="9">Sugar ABC transporter permease</fullName>
    </submittedName>
</protein>
<dbReference type="Gene3D" id="1.10.3720.10">
    <property type="entry name" value="MetI-like"/>
    <property type="match status" value="1"/>
</dbReference>
<feature type="domain" description="ABC transmembrane type-1" evidence="8">
    <location>
        <begin position="77"/>
        <end position="291"/>
    </location>
</feature>
<evidence type="ECO:0000256" key="5">
    <source>
        <dbReference type="ARBA" id="ARBA00022989"/>
    </source>
</evidence>
<evidence type="ECO:0000256" key="4">
    <source>
        <dbReference type="ARBA" id="ARBA00022692"/>
    </source>
</evidence>
<name>A0ABP9GKQ0_9ACTN</name>
<evidence type="ECO:0000313" key="10">
    <source>
        <dbReference type="Proteomes" id="UP001499993"/>
    </source>
</evidence>
<evidence type="ECO:0000256" key="2">
    <source>
        <dbReference type="ARBA" id="ARBA00022448"/>
    </source>
</evidence>
<dbReference type="PROSITE" id="PS50928">
    <property type="entry name" value="ABC_TM1"/>
    <property type="match status" value="1"/>
</dbReference>
<sequence length="301" mass="32410">MGAVSAPAAPQRRPARDWTGLAFVAPFLLVFGIGVVAPLVYASGLSLYRDQLIGGRSFVGLENYVDVATDPRFLDGIGRVGLFLAVQVPIMIGLALLVALVLDSGRVRGMRFMRLSIFMPYAVPSVVAALMWGFIYGDQFGLVGQLNDATGLSLAGPLSQTWVLPAIGNVVTWEFVGYNMLILYAALRAVPEELYEAADIDGAGEVRKAFSVKLPALRPALWVATLFSIIGSFQLFNEPNVLQSLAPGSISTHFTPNMYAYQLAFNANQVTYSAAVAVVLGLITVVVAYAAQRMTARRETR</sequence>
<proteinExistence type="inferred from homology"/>
<feature type="transmembrane region" description="Helical" evidence="7">
    <location>
        <begin position="162"/>
        <end position="187"/>
    </location>
</feature>
<evidence type="ECO:0000313" key="9">
    <source>
        <dbReference type="EMBL" id="GAA4946660.1"/>
    </source>
</evidence>
<comment type="caution">
    <text evidence="9">The sequence shown here is derived from an EMBL/GenBank/DDBJ whole genome shotgun (WGS) entry which is preliminary data.</text>
</comment>
<feature type="transmembrane region" description="Helical" evidence="7">
    <location>
        <begin position="80"/>
        <end position="103"/>
    </location>
</feature>
<feature type="transmembrane region" description="Helical" evidence="7">
    <location>
        <begin position="115"/>
        <end position="135"/>
    </location>
</feature>
<comment type="similarity">
    <text evidence="7">Belongs to the binding-protein-dependent transport system permease family.</text>
</comment>
<dbReference type="InterPro" id="IPR035906">
    <property type="entry name" value="MetI-like_sf"/>
</dbReference>
<organism evidence="9 10">
    <name type="scientific">Streptomonospora halophila</name>
    <dbReference type="NCBI Taxonomy" id="427369"/>
    <lineage>
        <taxon>Bacteria</taxon>
        <taxon>Bacillati</taxon>
        <taxon>Actinomycetota</taxon>
        <taxon>Actinomycetes</taxon>
        <taxon>Streptosporangiales</taxon>
        <taxon>Nocardiopsidaceae</taxon>
        <taxon>Streptomonospora</taxon>
    </lineage>
</organism>
<keyword evidence="10" id="KW-1185">Reference proteome</keyword>
<comment type="subcellular location">
    <subcellularLocation>
        <location evidence="1 7">Cell membrane</location>
        <topology evidence="1 7">Multi-pass membrane protein</topology>
    </subcellularLocation>
</comment>
<keyword evidence="4 7" id="KW-0812">Transmembrane</keyword>
<dbReference type="PANTHER" id="PTHR43227:SF8">
    <property type="entry name" value="DIACETYLCHITOBIOSE UPTAKE SYSTEM PERMEASE PROTEIN DASB"/>
    <property type="match status" value="1"/>
</dbReference>
<accession>A0ABP9GKQ0</accession>
<dbReference type="PANTHER" id="PTHR43227">
    <property type="entry name" value="BLL4140 PROTEIN"/>
    <property type="match status" value="1"/>
</dbReference>
<keyword evidence="5 7" id="KW-1133">Transmembrane helix</keyword>
<evidence type="ECO:0000259" key="8">
    <source>
        <dbReference type="PROSITE" id="PS50928"/>
    </source>
</evidence>
<feature type="transmembrane region" description="Helical" evidence="7">
    <location>
        <begin position="21"/>
        <end position="41"/>
    </location>
</feature>
<keyword evidence="6 7" id="KW-0472">Membrane</keyword>
<feature type="transmembrane region" description="Helical" evidence="7">
    <location>
        <begin position="270"/>
        <end position="291"/>
    </location>
</feature>
<gene>
    <name evidence="9" type="ORF">GCM10023224_32660</name>
</gene>
<dbReference type="InterPro" id="IPR000515">
    <property type="entry name" value="MetI-like"/>
</dbReference>
<evidence type="ECO:0000256" key="7">
    <source>
        <dbReference type="RuleBase" id="RU363032"/>
    </source>
</evidence>
<dbReference type="CDD" id="cd06261">
    <property type="entry name" value="TM_PBP2"/>
    <property type="match status" value="1"/>
</dbReference>
<evidence type="ECO:0000256" key="6">
    <source>
        <dbReference type="ARBA" id="ARBA00023136"/>
    </source>
</evidence>
<dbReference type="SUPFAM" id="SSF161098">
    <property type="entry name" value="MetI-like"/>
    <property type="match status" value="1"/>
</dbReference>
<reference evidence="10" key="1">
    <citation type="journal article" date="2019" name="Int. J. Syst. Evol. Microbiol.">
        <title>The Global Catalogue of Microorganisms (GCM) 10K type strain sequencing project: providing services to taxonomists for standard genome sequencing and annotation.</title>
        <authorList>
            <consortium name="The Broad Institute Genomics Platform"/>
            <consortium name="The Broad Institute Genome Sequencing Center for Infectious Disease"/>
            <person name="Wu L."/>
            <person name="Ma J."/>
        </authorList>
    </citation>
    <scope>NUCLEOTIDE SEQUENCE [LARGE SCALE GENOMIC DNA]</scope>
    <source>
        <strain evidence="10">JCM 18123</strain>
    </source>
</reference>
<evidence type="ECO:0000256" key="3">
    <source>
        <dbReference type="ARBA" id="ARBA00022475"/>
    </source>
</evidence>
<dbReference type="Proteomes" id="UP001499993">
    <property type="component" value="Unassembled WGS sequence"/>
</dbReference>
<keyword evidence="3" id="KW-1003">Cell membrane</keyword>
<dbReference type="InterPro" id="IPR050809">
    <property type="entry name" value="UgpAE/MalFG_permease"/>
</dbReference>
<feature type="transmembrane region" description="Helical" evidence="7">
    <location>
        <begin position="216"/>
        <end position="236"/>
    </location>
</feature>
<keyword evidence="2 7" id="KW-0813">Transport</keyword>
<evidence type="ECO:0000256" key="1">
    <source>
        <dbReference type="ARBA" id="ARBA00004651"/>
    </source>
</evidence>
<dbReference type="RefSeq" id="WP_344148848.1">
    <property type="nucleotide sequence ID" value="NZ_BAABIK010000018.1"/>
</dbReference>
<dbReference type="EMBL" id="BAABIK010000018">
    <property type="protein sequence ID" value="GAA4946660.1"/>
    <property type="molecule type" value="Genomic_DNA"/>
</dbReference>